<comment type="caution">
    <text evidence="5">The sequence shown here is derived from an EMBL/GenBank/DDBJ whole genome shotgun (WGS) entry which is preliminary data.</text>
</comment>
<dbReference type="Proteomes" id="UP000284178">
    <property type="component" value="Unassembled WGS sequence"/>
</dbReference>
<dbReference type="GO" id="GO:0051536">
    <property type="term" value="F:iron-sulfur cluster binding"/>
    <property type="evidence" value="ECO:0007669"/>
    <property type="project" value="UniProtKB-KW"/>
</dbReference>
<evidence type="ECO:0000313" key="6">
    <source>
        <dbReference type="Proteomes" id="UP000284178"/>
    </source>
</evidence>
<name>A0A412FT02_9FIRM</name>
<evidence type="ECO:0000256" key="2">
    <source>
        <dbReference type="ARBA" id="ARBA00023004"/>
    </source>
</evidence>
<evidence type="ECO:0000259" key="4">
    <source>
        <dbReference type="PROSITE" id="PS51379"/>
    </source>
</evidence>
<protein>
    <recommendedName>
        <fullName evidence="4">4Fe-4S ferredoxin-type domain-containing protein</fullName>
    </recommendedName>
</protein>
<keyword evidence="1" id="KW-0479">Metal-binding</keyword>
<dbReference type="GeneID" id="99614106"/>
<dbReference type="PROSITE" id="PS00198">
    <property type="entry name" value="4FE4S_FER_1"/>
    <property type="match status" value="1"/>
</dbReference>
<dbReference type="Gene3D" id="3.30.70.20">
    <property type="match status" value="1"/>
</dbReference>
<dbReference type="GO" id="GO:0046872">
    <property type="term" value="F:metal ion binding"/>
    <property type="evidence" value="ECO:0007669"/>
    <property type="project" value="UniProtKB-KW"/>
</dbReference>
<accession>A0A412FT02</accession>
<dbReference type="Pfam" id="PF00037">
    <property type="entry name" value="Fer4"/>
    <property type="match status" value="1"/>
</dbReference>
<dbReference type="PROSITE" id="PS51379">
    <property type="entry name" value="4FE4S_FER_2"/>
    <property type="match status" value="1"/>
</dbReference>
<reference evidence="5 6" key="1">
    <citation type="submission" date="2018-08" db="EMBL/GenBank/DDBJ databases">
        <title>A genome reference for cultivated species of the human gut microbiota.</title>
        <authorList>
            <person name="Zou Y."/>
            <person name="Xue W."/>
            <person name="Luo G."/>
        </authorList>
    </citation>
    <scope>NUCLEOTIDE SEQUENCE [LARGE SCALE GENOMIC DNA]</scope>
    <source>
        <strain evidence="5 6">AF24-29</strain>
    </source>
</reference>
<dbReference type="EMBL" id="QRUP01000018">
    <property type="protein sequence ID" value="RGR71219.1"/>
    <property type="molecule type" value="Genomic_DNA"/>
</dbReference>
<keyword evidence="3" id="KW-0411">Iron-sulfur</keyword>
<gene>
    <name evidence="5" type="ORF">DWY25_13240</name>
</gene>
<keyword evidence="2" id="KW-0408">Iron</keyword>
<dbReference type="InterPro" id="IPR017900">
    <property type="entry name" value="4Fe4S_Fe_S_CS"/>
</dbReference>
<dbReference type="SUPFAM" id="SSF54862">
    <property type="entry name" value="4Fe-4S ferredoxins"/>
    <property type="match status" value="1"/>
</dbReference>
<sequence>MFQIHGLIQEGDSGYYIVEEECISCQMCKEHCPVDAISED</sequence>
<dbReference type="AlphaFoldDB" id="A0A412FT02"/>
<evidence type="ECO:0000256" key="1">
    <source>
        <dbReference type="ARBA" id="ARBA00022723"/>
    </source>
</evidence>
<proteinExistence type="predicted"/>
<evidence type="ECO:0000256" key="3">
    <source>
        <dbReference type="ARBA" id="ARBA00023014"/>
    </source>
</evidence>
<evidence type="ECO:0000313" key="5">
    <source>
        <dbReference type="EMBL" id="RGR71219.1"/>
    </source>
</evidence>
<feature type="domain" description="4Fe-4S ferredoxin-type" evidence="4">
    <location>
        <begin position="13"/>
        <end position="40"/>
    </location>
</feature>
<dbReference type="InterPro" id="IPR017896">
    <property type="entry name" value="4Fe4S_Fe-S-bd"/>
</dbReference>
<keyword evidence="6" id="KW-1185">Reference proteome</keyword>
<dbReference type="RefSeq" id="WP_117895630.1">
    <property type="nucleotide sequence ID" value="NZ_CABJCV010000018.1"/>
</dbReference>
<organism evidence="5 6">
    <name type="scientific">Holdemania filiformis</name>
    <dbReference type="NCBI Taxonomy" id="61171"/>
    <lineage>
        <taxon>Bacteria</taxon>
        <taxon>Bacillati</taxon>
        <taxon>Bacillota</taxon>
        <taxon>Erysipelotrichia</taxon>
        <taxon>Erysipelotrichales</taxon>
        <taxon>Erysipelotrichaceae</taxon>
        <taxon>Holdemania</taxon>
    </lineage>
</organism>